<dbReference type="PANTHER" id="PTHR33217">
    <property type="entry name" value="TRANSPOSASE FOR INSERTION SEQUENCE ELEMENT IS1081"/>
    <property type="match status" value="1"/>
</dbReference>
<evidence type="ECO:0000256" key="6">
    <source>
        <dbReference type="RuleBase" id="RU365089"/>
    </source>
</evidence>
<gene>
    <name evidence="7" type="ORF">BTO28_16320</name>
</gene>
<dbReference type="STRING" id="1714355.BTO28_16320"/>
<sequence>MPKYSVETAVNTLLATELTAFLYYEKYDRMGFNSGNFRHGACSRTLHKEYGDLESKIPRDRNGEFKQRTVAPYRRTNGYAGLLCDPHVSERVMMSEISDLIEKMYSPLFTPQMISNMTKAMAEQVEAFKQCALSPRYVYVYLNATYYHAVKRETVSKIGCLSVCRHPGRWLMGRAGIHPCPYRVGVSNY</sequence>
<dbReference type="OrthoDB" id="9779930at2"/>
<dbReference type="Pfam" id="PF00872">
    <property type="entry name" value="Transposase_mut"/>
    <property type="match status" value="1"/>
</dbReference>
<keyword evidence="6" id="KW-0814">Transposable element</keyword>
<organism evidence="7 8">
    <name type="scientific">Domibacillus epiphyticus</name>
    <dbReference type="NCBI Taxonomy" id="1714355"/>
    <lineage>
        <taxon>Bacteria</taxon>
        <taxon>Bacillati</taxon>
        <taxon>Bacillota</taxon>
        <taxon>Bacilli</taxon>
        <taxon>Bacillales</taxon>
        <taxon>Bacillaceae</taxon>
        <taxon>Domibacillus</taxon>
    </lineage>
</organism>
<evidence type="ECO:0000256" key="4">
    <source>
        <dbReference type="ARBA" id="ARBA00023125"/>
    </source>
</evidence>
<dbReference type="GO" id="GO:0003677">
    <property type="term" value="F:DNA binding"/>
    <property type="evidence" value="ECO:0007669"/>
    <property type="project" value="UniProtKB-UniRule"/>
</dbReference>
<protein>
    <recommendedName>
        <fullName evidence="6">Mutator family transposase</fullName>
    </recommendedName>
</protein>
<reference evidence="7 8" key="1">
    <citation type="submission" date="2016-12" db="EMBL/GenBank/DDBJ databases">
        <title>Domibacillus sp. SAB 38T whole genome sequencing.</title>
        <authorList>
            <person name="Verma A."/>
            <person name="Ojha A.K."/>
            <person name="Krishnamurthi S."/>
        </authorList>
    </citation>
    <scope>NUCLEOTIDE SEQUENCE [LARGE SCALE GENOMIC DNA]</scope>
    <source>
        <strain evidence="7 8">SAB 38</strain>
    </source>
</reference>
<keyword evidence="3 6" id="KW-0815">Transposition</keyword>
<dbReference type="EMBL" id="MSFI01000033">
    <property type="protein sequence ID" value="OMP65646.1"/>
    <property type="molecule type" value="Genomic_DNA"/>
</dbReference>
<accession>A0A1V2A3Q9</accession>
<comment type="function">
    <text evidence="1 6">Required for the transposition of the insertion element.</text>
</comment>
<proteinExistence type="inferred from homology"/>
<comment type="similarity">
    <text evidence="2 6">Belongs to the transposase mutator family.</text>
</comment>
<evidence type="ECO:0000256" key="2">
    <source>
        <dbReference type="ARBA" id="ARBA00010961"/>
    </source>
</evidence>
<evidence type="ECO:0000313" key="7">
    <source>
        <dbReference type="EMBL" id="OMP65646.1"/>
    </source>
</evidence>
<evidence type="ECO:0000256" key="3">
    <source>
        <dbReference type="ARBA" id="ARBA00022578"/>
    </source>
</evidence>
<keyword evidence="5 6" id="KW-0233">DNA recombination</keyword>
<dbReference type="Proteomes" id="UP000188613">
    <property type="component" value="Unassembled WGS sequence"/>
</dbReference>
<evidence type="ECO:0000256" key="1">
    <source>
        <dbReference type="ARBA" id="ARBA00002190"/>
    </source>
</evidence>
<dbReference type="InterPro" id="IPR001207">
    <property type="entry name" value="Transposase_mutator"/>
</dbReference>
<name>A0A1V2A3Q9_9BACI</name>
<dbReference type="GO" id="GO:0004803">
    <property type="term" value="F:transposase activity"/>
    <property type="evidence" value="ECO:0007669"/>
    <property type="project" value="UniProtKB-UniRule"/>
</dbReference>
<dbReference type="AlphaFoldDB" id="A0A1V2A3Q9"/>
<dbReference type="GO" id="GO:0006313">
    <property type="term" value="P:DNA transposition"/>
    <property type="evidence" value="ECO:0007669"/>
    <property type="project" value="UniProtKB-UniRule"/>
</dbReference>
<keyword evidence="8" id="KW-1185">Reference proteome</keyword>
<dbReference type="PANTHER" id="PTHR33217:SF7">
    <property type="entry name" value="TRANSPOSASE FOR INSERTION SEQUENCE ELEMENT IS1081"/>
    <property type="match status" value="1"/>
</dbReference>
<evidence type="ECO:0000256" key="5">
    <source>
        <dbReference type="ARBA" id="ARBA00023172"/>
    </source>
</evidence>
<evidence type="ECO:0000313" key="8">
    <source>
        <dbReference type="Proteomes" id="UP000188613"/>
    </source>
</evidence>
<comment type="caution">
    <text evidence="7">The sequence shown here is derived from an EMBL/GenBank/DDBJ whole genome shotgun (WGS) entry which is preliminary data.</text>
</comment>
<keyword evidence="4 6" id="KW-0238">DNA-binding</keyword>